<evidence type="ECO:0000313" key="2">
    <source>
        <dbReference type="EMBL" id="VDO66669.1"/>
    </source>
</evidence>
<feature type="compositionally biased region" description="Basic residues" evidence="1">
    <location>
        <begin position="101"/>
        <end position="111"/>
    </location>
</feature>
<accession>A0A183LP26</accession>
<proteinExistence type="predicted"/>
<protein>
    <submittedName>
        <fullName evidence="2">Uncharacterized protein</fullName>
    </submittedName>
</protein>
<name>A0A183LP26_9TREM</name>
<gene>
    <name evidence="2" type="ORF">SMRZ_LOCUS5551</name>
</gene>
<feature type="compositionally biased region" description="Polar residues" evidence="1">
    <location>
        <begin position="35"/>
        <end position="44"/>
    </location>
</feature>
<dbReference type="Proteomes" id="UP000277204">
    <property type="component" value="Unassembled WGS sequence"/>
</dbReference>
<feature type="region of interest" description="Disordered" evidence="1">
    <location>
        <begin position="21"/>
        <end position="44"/>
    </location>
</feature>
<sequence length="208" mass="24092">MIKLYRTDLFFSVIIVDRPVSSERHESQAQQQQQTTYCPDSNSKLIEPHSIYPDNLEQSRLNGSGDTSAYCTSEREGIAASLSDLGGSLLSLSAVIPDPHHYHHHRHHSRHQYNSSEVNNSNHHITPNDSFSPSSNWQKRNVNFAKDVSIKSNTKVQKPNFYQQQHHQKLHNTNLISEHNPEKFIKEERRTDSFRYLRNTICICNDTR</sequence>
<feature type="compositionally biased region" description="Polar residues" evidence="1">
    <location>
        <begin position="112"/>
        <end position="137"/>
    </location>
</feature>
<keyword evidence="3" id="KW-1185">Reference proteome</keyword>
<reference evidence="2 3" key="1">
    <citation type="submission" date="2018-11" db="EMBL/GenBank/DDBJ databases">
        <authorList>
            <consortium name="Pathogen Informatics"/>
        </authorList>
    </citation>
    <scope>NUCLEOTIDE SEQUENCE [LARGE SCALE GENOMIC DNA]</scope>
    <source>
        <strain evidence="2 3">Zambia</strain>
    </source>
</reference>
<evidence type="ECO:0000256" key="1">
    <source>
        <dbReference type="SAM" id="MobiDB-lite"/>
    </source>
</evidence>
<dbReference type="EMBL" id="UZAI01001932">
    <property type="protein sequence ID" value="VDO66669.1"/>
    <property type="molecule type" value="Genomic_DNA"/>
</dbReference>
<feature type="region of interest" description="Disordered" evidence="1">
    <location>
        <begin position="100"/>
        <end position="137"/>
    </location>
</feature>
<dbReference type="AlphaFoldDB" id="A0A183LP26"/>
<organism evidence="2 3">
    <name type="scientific">Schistosoma margrebowiei</name>
    <dbReference type="NCBI Taxonomy" id="48269"/>
    <lineage>
        <taxon>Eukaryota</taxon>
        <taxon>Metazoa</taxon>
        <taxon>Spiralia</taxon>
        <taxon>Lophotrochozoa</taxon>
        <taxon>Platyhelminthes</taxon>
        <taxon>Trematoda</taxon>
        <taxon>Digenea</taxon>
        <taxon>Strigeidida</taxon>
        <taxon>Schistosomatoidea</taxon>
        <taxon>Schistosomatidae</taxon>
        <taxon>Schistosoma</taxon>
    </lineage>
</organism>
<evidence type="ECO:0000313" key="3">
    <source>
        <dbReference type="Proteomes" id="UP000277204"/>
    </source>
</evidence>